<gene>
    <name evidence="6" type="ORF">RMCC_3374</name>
</gene>
<dbReference type="SUPFAM" id="SSF51445">
    <property type="entry name" value="(Trans)glycosidases"/>
    <property type="match status" value="1"/>
</dbReference>
<dbReference type="Proteomes" id="UP000069443">
    <property type="component" value="Unassembled WGS sequence"/>
</dbReference>
<dbReference type="PANTHER" id="PTHR12631">
    <property type="entry name" value="ALPHA-L-IDURONIDASE"/>
    <property type="match status" value="1"/>
</dbReference>
<sequence>MTAALAVTLVAVVELAVVHPSVPRPVSGVVAMAQPDRSRAHIRTVSYNIALMSSIDTSSSTTGVADSQLYFMDSAELSSAISELKAMGVTQVRVFLPWAAIETADGTYNWTQADALLNALSDAGIAVDAAITSTPTWASSDTSSAYGAPTSTSDYASFVTELAERYGTTANNGDAEIAAYEIWNEPNGSTGWAPTPDATAYTELLKAAYTAIKAVDPDATVVGGVLGAGVTSGTSTVNPVTFLEEMYAAGAEGYFDALSFHPYNYSSDFTDGASTTNSPYQELQALRALMDANGDTDKLIWATEYGIPTSLVTQSQQAAYIADFLTAWASLEGVGPTFIYSLVDLATGDGVDQDNFGLFTSDWTPKLAVEVLEQWIANQTVPDWATDTSTPTLQALLTQLLRNIVATVTAPFTQLAKGLTSITTALSTAADSIRTQLTAGVASLTTGFKTLTTTIATALKNLASSLQKAGTTSATTTETALTTDSTEATTLTAEGTGPAASAKTSLLTTSTTAATAKSTNAEEKSATTDTVTAAESAGAPASIASADTAPTTASASATTSANQTAEAESTTKTDNATDTGTSTAHPPHDKTSAGNRHNVTADKSDSMGSTSSRRPQRTRDHTTDHPDETHVATISTRVEHDSHAAS</sequence>
<name>A0A117IAI0_MYCCR</name>
<reference evidence="7" key="1">
    <citation type="journal article" date="2016" name="Genome Announc.">
        <title>Draft Genome Sequences of Five Rapidly Growing Mycobacterium Species, M. thermoresistibile, M. fortuitum subsp. acetamidolyticum, M. canariasense, M. brisbanense, and M. novocastrense.</title>
        <authorList>
            <person name="Katahira K."/>
            <person name="Ogura Y."/>
            <person name="Gotoh Y."/>
            <person name="Hayashi T."/>
        </authorList>
    </citation>
    <scope>NUCLEOTIDE SEQUENCE [LARGE SCALE GENOMIC DNA]</scope>
    <source>
        <strain evidence="7">JCM15298</strain>
    </source>
</reference>
<feature type="domain" description="Glycoside hydrolase family 5" evidence="5">
    <location>
        <begin position="70"/>
        <end position="325"/>
    </location>
</feature>
<accession>A0A117IAI0</accession>
<comment type="caution">
    <text evidence="6">The sequence shown here is derived from an EMBL/GenBank/DDBJ whole genome shotgun (WGS) entry which is preliminary data.</text>
</comment>
<proteinExistence type="inferred from homology"/>
<evidence type="ECO:0000256" key="1">
    <source>
        <dbReference type="ARBA" id="ARBA00022801"/>
    </source>
</evidence>
<feature type="compositionally biased region" description="Basic and acidic residues" evidence="4">
    <location>
        <begin position="617"/>
        <end position="630"/>
    </location>
</feature>
<evidence type="ECO:0000256" key="2">
    <source>
        <dbReference type="ARBA" id="ARBA00023295"/>
    </source>
</evidence>
<dbReference type="InterPro" id="IPR001547">
    <property type="entry name" value="Glyco_hydro_5"/>
</dbReference>
<feature type="compositionally biased region" description="Low complexity" evidence="4">
    <location>
        <begin position="530"/>
        <end position="584"/>
    </location>
</feature>
<dbReference type="AlphaFoldDB" id="A0A117IAI0"/>
<evidence type="ECO:0000256" key="4">
    <source>
        <dbReference type="SAM" id="MobiDB-lite"/>
    </source>
</evidence>
<dbReference type="GO" id="GO:0000272">
    <property type="term" value="P:polysaccharide catabolic process"/>
    <property type="evidence" value="ECO:0007669"/>
    <property type="project" value="InterPro"/>
</dbReference>
<comment type="similarity">
    <text evidence="3">Belongs to the glycosyl hydrolase 5 (cellulase A) family.</text>
</comment>
<dbReference type="Pfam" id="PF00150">
    <property type="entry name" value="Cellulase"/>
    <property type="match status" value="1"/>
</dbReference>
<reference evidence="7" key="2">
    <citation type="submission" date="2016-02" db="EMBL/GenBank/DDBJ databases">
        <title>Draft genome sequence of five rapidly growing Mycobacterium species.</title>
        <authorList>
            <person name="Katahira K."/>
            <person name="Gotou Y."/>
            <person name="Iida K."/>
            <person name="Ogura Y."/>
            <person name="Hayashi T."/>
        </authorList>
    </citation>
    <scope>NUCLEOTIDE SEQUENCE [LARGE SCALE GENOMIC DNA]</scope>
    <source>
        <strain evidence="7">JCM15298</strain>
    </source>
</reference>
<dbReference type="GO" id="GO:0004553">
    <property type="term" value="F:hydrolase activity, hydrolyzing O-glycosyl compounds"/>
    <property type="evidence" value="ECO:0007669"/>
    <property type="project" value="InterPro"/>
</dbReference>
<evidence type="ECO:0000313" key="7">
    <source>
        <dbReference type="Proteomes" id="UP000069443"/>
    </source>
</evidence>
<dbReference type="Gene3D" id="3.20.20.80">
    <property type="entry name" value="Glycosidases"/>
    <property type="match status" value="1"/>
</dbReference>
<dbReference type="InterPro" id="IPR017853">
    <property type="entry name" value="GH"/>
</dbReference>
<evidence type="ECO:0000313" key="6">
    <source>
        <dbReference type="EMBL" id="GAS96408.1"/>
    </source>
</evidence>
<feature type="compositionally biased region" description="Basic and acidic residues" evidence="4">
    <location>
        <begin position="637"/>
        <end position="646"/>
    </location>
</feature>
<keyword evidence="2 3" id="KW-0326">Glycosidase</keyword>
<organism evidence="6 7">
    <name type="scientific">Mycolicibacterium canariasense</name>
    <name type="common">Mycobacterium canariasense</name>
    <dbReference type="NCBI Taxonomy" id="228230"/>
    <lineage>
        <taxon>Bacteria</taxon>
        <taxon>Bacillati</taxon>
        <taxon>Actinomycetota</taxon>
        <taxon>Actinomycetes</taxon>
        <taxon>Mycobacteriales</taxon>
        <taxon>Mycobacteriaceae</taxon>
        <taxon>Mycolicibacterium</taxon>
    </lineage>
</organism>
<feature type="region of interest" description="Disordered" evidence="4">
    <location>
        <begin position="470"/>
        <end position="646"/>
    </location>
</feature>
<dbReference type="STRING" id="228230.RMCC_3374"/>
<dbReference type="EMBL" id="BCSY01000050">
    <property type="protein sequence ID" value="GAS96408.1"/>
    <property type="molecule type" value="Genomic_DNA"/>
</dbReference>
<dbReference type="PANTHER" id="PTHR12631:SF10">
    <property type="entry name" value="BETA-XYLOSIDASE-LIKE PROTEIN-RELATED"/>
    <property type="match status" value="1"/>
</dbReference>
<keyword evidence="7" id="KW-1185">Reference proteome</keyword>
<evidence type="ECO:0000259" key="5">
    <source>
        <dbReference type="Pfam" id="PF00150"/>
    </source>
</evidence>
<protein>
    <recommendedName>
        <fullName evidence="5">Glycoside hydrolase family 5 domain-containing protein</fullName>
    </recommendedName>
</protein>
<dbReference type="InterPro" id="IPR051923">
    <property type="entry name" value="Glycosyl_Hydrolase_39"/>
</dbReference>
<evidence type="ECO:0000256" key="3">
    <source>
        <dbReference type="RuleBase" id="RU361153"/>
    </source>
</evidence>
<keyword evidence="1 3" id="KW-0378">Hydrolase</keyword>
<feature type="compositionally biased region" description="Low complexity" evidence="4">
    <location>
        <begin position="471"/>
        <end position="519"/>
    </location>
</feature>